<proteinExistence type="inferred from homology"/>
<dbReference type="CDD" id="cd02869">
    <property type="entry name" value="PseudoU_synth_RluA_like"/>
    <property type="match status" value="1"/>
</dbReference>
<dbReference type="InterPro" id="IPR006224">
    <property type="entry name" value="PsdUridine_synth_RluA-like_CS"/>
</dbReference>
<dbReference type="EMBL" id="JBHSGU010000002">
    <property type="protein sequence ID" value="MFC4699828.1"/>
    <property type="molecule type" value="Genomic_DNA"/>
</dbReference>
<evidence type="ECO:0000313" key="4">
    <source>
        <dbReference type="Proteomes" id="UP001595897"/>
    </source>
</evidence>
<dbReference type="InterPro" id="IPR020103">
    <property type="entry name" value="PsdUridine_synth_cat_dom_sf"/>
</dbReference>
<sequence length="226" mass="25328">MTLPIPGSVPVVFEHSDFIVVDKPVGVPMHDAQQGITSVLTQQDPNHQWHLVHRLDTATSGLLIVAKHKNSASALSELFAQRRIEKYYIALSDNKPKKKQGLVKGDMQKARGGSYKLSTSLKNPAITQFYSCSHSPGIRAFLLKPHTGKTHQIRVALKSQGAAILGDERYGGSDADRMYLCSYALRFMYEQQPIEVIHLSKHGALLHDFELPAQWQQPWIMPWPPL</sequence>
<comment type="caution">
    <text evidence="3">The sequence shown here is derived from an EMBL/GenBank/DDBJ whole genome shotgun (WGS) entry which is preliminary data.</text>
</comment>
<dbReference type="Pfam" id="PF00849">
    <property type="entry name" value="PseudoU_synth_2"/>
    <property type="match status" value="1"/>
</dbReference>
<dbReference type="Gene3D" id="3.30.2350.10">
    <property type="entry name" value="Pseudouridine synthase"/>
    <property type="match status" value="1"/>
</dbReference>
<dbReference type="InterPro" id="IPR050188">
    <property type="entry name" value="RluA_PseudoU_synthase"/>
</dbReference>
<dbReference type="Proteomes" id="UP001595897">
    <property type="component" value="Unassembled WGS sequence"/>
</dbReference>
<dbReference type="NCBIfam" id="TIGR01621">
    <property type="entry name" value="RluA-like"/>
    <property type="match status" value="1"/>
</dbReference>
<evidence type="ECO:0000259" key="2">
    <source>
        <dbReference type="Pfam" id="PF00849"/>
    </source>
</evidence>
<keyword evidence="4" id="KW-1185">Reference proteome</keyword>
<dbReference type="PANTHER" id="PTHR21600:SF87">
    <property type="entry name" value="RNA PSEUDOURIDYLATE SYNTHASE DOMAIN-CONTAINING PROTEIN 1"/>
    <property type="match status" value="1"/>
</dbReference>
<gene>
    <name evidence="3" type="ORF">ACFO4O_06640</name>
</gene>
<accession>A0ABV9LWJ9</accession>
<protein>
    <submittedName>
        <fullName evidence="3">TIGR01621 family pseudouridine synthase</fullName>
    </submittedName>
</protein>
<comment type="similarity">
    <text evidence="1">Belongs to the pseudouridine synthase RluA family.</text>
</comment>
<name>A0ABV9LWJ9_9ALTE</name>
<feature type="domain" description="Pseudouridine synthase RsuA/RluA-like" evidence="2">
    <location>
        <begin position="17"/>
        <end position="158"/>
    </location>
</feature>
<evidence type="ECO:0000313" key="3">
    <source>
        <dbReference type="EMBL" id="MFC4699828.1"/>
    </source>
</evidence>
<dbReference type="PANTHER" id="PTHR21600">
    <property type="entry name" value="MITOCHONDRIAL RNA PSEUDOURIDINE SYNTHASE"/>
    <property type="match status" value="1"/>
</dbReference>
<dbReference type="SUPFAM" id="SSF55120">
    <property type="entry name" value="Pseudouridine synthase"/>
    <property type="match status" value="1"/>
</dbReference>
<dbReference type="InterPro" id="IPR006145">
    <property type="entry name" value="PsdUridine_synth_RsuA/RluA"/>
</dbReference>
<dbReference type="PROSITE" id="PS01129">
    <property type="entry name" value="PSI_RLU"/>
    <property type="match status" value="1"/>
</dbReference>
<evidence type="ECO:0000256" key="1">
    <source>
        <dbReference type="ARBA" id="ARBA00010876"/>
    </source>
</evidence>
<dbReference type="InterPro" id="IPR006508">
    <property type="entry name" value="PsdUridine_synth_RluA-like"/>
</dbReference>
<organism evidence="3 4">
    <name type="scientific">Glaciecola siphonariae</name>
    <dbReference type="NCBI Taxonomy" id="521012"/>
    <lineage>
        <taxon>Bacteria</taxon>
        <taxon>Pseudomonadati</taxon>
        <taxon>Pseudomonadota</taxon>
        <taxon>Gammaproteobacteria</taxon>
        <taxon>Alteromonadales</taxon>
        <taxon>Alteromonadaceae</taxon>
        <taxon>Glaciecola</taxon>
    </lineage>
</organism>
<dbReference type="RefSeq" id="WP_382406718.1">
    <property type="nucleotide sequence ID" value="NZ_JBHSGU010000002.1"/>
</dbReference>
<reference evidence="4" key="1">
    <citation type="journal article" date="2019" name="Int. J. Syst. Evol. Microbiol.">
        <title>The Global Catalogue of Microorganisms (GCM) 10K type strain sequencing project: providing services to taxonomists for standard genome sequencing and annotation.</title>
        <authorList>
            <consortium name="The Broad Institute Genomics Platform"/>
            <consortium name="The Broad Institute Genome Sequencing Center for Infectious Disease"/>
            <person name="Wu L."/>
            <person name="Ma J."/>
        </authorList>
    </citation>
    <scope>NUCLEOTIDE SEQUENCE [LARGE SCALE GENOMIC DNA]</scope>
    <source>
        <strain evidence="4">KACC 12507</strain>
    </source>
</reference>